<name>A0AAV9CN10_ACOCL</name>
<dbReference type="EMBL" id="JAUJYO010000018">
    <property type="protein sequence ID" value="KAK1289846.1"/>
    <property type="molecule type" value="Genomic_DNA"/>
</dbReference>
<dbReference type="GO" id="GO:0009941">
    <property type="term" value="C:chloroplast envelope"/>
    <property type="evidence" value="ECO:0007669"/>
    <property type="project" value="TreeGrafter"/>
</dbReference>
<gene>
    <name evidence="2" type="ORF">QJS10_CPB18g01275</name>
</gene>
<organism evidence="2 3">
    <name type="scientific">Acorus calamus</name>
    <name type="common">Sweet flag</name>
    <dbReference type="NCBI Taxonomy" id="4465"/>
    <lineage>
        <taxon>Eukaryota</taxon>
        <taxon>Viridiplantae</taxon>
        <taxon>Streptophyta</taxon>
        <taxon>Embryophyta</taxon>
        <taxon>Tracheophyta</taxon>
        <taxon>Spermatophyta</taxon>
        <taxon>Magnoliopsida</taxon>
        <taxon>Liliopsida</taxon>
        <taxon>Acoraceae</taxon>
        <taxon>Acorus</taxon>
    </lineage>
</organism>
<dbReference type="Proteomes" id="UP001180020">
    <property type="component" value="Unassembled WGS sequence"/>
</dbReference>
<dbReference type="GO" id="GO:0009535">
    <property type="term" value="C:chloroplast thylakoid membrane"/>
    <property type="evidence" value="ECO:0007669"/>
    <property type="project" value="TreeGrafter"/>
</dbReference>
<protein>
    <submittedName>
        <fullName evidence="2">Uncharacterized protein</fullName>
    </submittedName>
</protein>
<evidence type="ECO:0000256" key="1">
    <source>
        <dbReference type="SAM" id="MobiDB-lite"/>
    </source>
</evidence>
<proteinExistence type="predicted"/>
<dbReference type="AlphaFoldDB" id="A0AAV9CN10"/>
<feature type="region of interest" description="Disordered" evidence="1">
    <location>
        <begin position="16"/>
        <end position="43"/>
    </location>
</feature>
<keyword evidence="3" id="KW-1185">Reference proteome</keyword>
<reference evidence="2" key="1">
    <citation type="journal article" date="2023" name="Nat. Commun.">
        <title>Diploid and tetraploid genomes of Acorus and the evolution of monocots.</title>
        <authorList>
            <person name="Ma L."/>
            <person name="Liu K.W."/>
            <person name="Li Z."/>
            <person name="Hsiao Y.Y."/>
            <person name="Qi Y."/>
            <person name="Fu T."/>
            <person name="Tang G.D."/>
            <person name="Zhang D."/>
            <person name="Sun W.H."/>
            <person name="Liu D.K."/>
            <person name="Li Y."/>
            <person name="Chen G.Z."/>
            <person name="Liu X.D."/>
            <person name="Liao X.Y."/>
            <person name="Jiang Y.T."/>
            <person name="Yu X."/>
            <person name="Hao Y."/>
            <person name="Huang J."/>
            <person name="Zhao X.W."/>
            <person name="Ke S."/>
            <person name="Chen Y.Y."/>
            <person name="Wu W.L."/>
            <person name="Hsu J.L."/>
            <person name="Lin Y.F."/>
            <person name="Huang M.D."/>
            <person name="Li C.Y."/>
            <person name="Huang L."/>
            <person name="Wang Z.W."/>
            <person name="Zhao X."/>
            <person name="Zhong W.Y."/>
            <person name="Peng D.H."/>
            <person name="Ahmad S."/>
            <person name="Lan S."/>
            <person name="Zhang J.S."/>
            <person name="Tsai W.C."/>
            <person name="Van de Peer Y."/>
            <person name="Liu Z.J."/>
        </authorList>
    </citation>
    <scope>NUCLEOTIDE SEQUENCE</scope>
    <source>
        <strain evidence="2">CP</strain>
    </source>
</reference>
<accession>A0AAV9CN10</accession>
<feature type="region of interest" description="Disordered" evidence="1">
    <location>
        <begin position="82"/>
        <end position="117"/>
    </location>
</feature>
<sequence length="387" mass="43044">MEIVSSALQTSCYTPILSRQGPTSKETSASLGRNPSRISISGGDSRRRAFAFGSGVGGDHLRVGPIKRQWSSCRIRTMVGGTASVPSDCTEEIPTSDVHSDGTDNESGAGKGNMDGLSDNKMVKVCDKLIDVFMVDKTTPTDWRRLLAFSKEWSNIRPHFFKRCQEKADAEEDPGMKHRLLRLARKLKEIDDDVQRHNELLNVIRSAPSEINAAVARRRKDFTKEFFVHLHTVAQSYYDNPSEQNANSGLCSSDLARLGNTCLAAVQAYDNASEGIEALNAAELKFQDIINSPSLDVACKKIDNLAEKNELDSALMLMLTKAYSAAKEANMMKMRTPEELHTWINTVVDAYHFSREGTLVRGARDLMSPKIVQRLEELKKIVQDNFL</sequence>
<reference evidence="2" key="2">
    <citation type="submission" date="2023-06" db="EMBL/GenBank/DDBJ databases">
        <authorList>
            <person name="Ma L."/>
            <person name="Liu K.-W."/>
            <person name="Li Z."/>
            <person name="Hsiao Y.-Y."/>
            <person name="Qi Y."/>
            <person name="Fu T."/>
            <person name="Tang G."/>
            <person name="Zhang D."/>
            <person name="Sun W.-H."/>
            <person name="Liu D.-K."/>
            <person name="Li Y."/>
            <person name="Chen G.-Z."/>
            <person name="Liu X.-D."/>
            <person name="Liao X.-Y."/>
            <person name="Jiang Y.-T."/>
            <person name="Yu X."/>
            <person name="Hao Y."/>
            <person name="Huang J."/>
            <person name="Zhao X.-W."/>
            <person name="Ke S."/>
            <person name="Chen Y.-Y."/>
            <person name="Wu W.-L."/>
            <person name="Hsu J.-L."/>
            <person name="Lin Y.-F."/>
            <person name="Huang M.-D."/>
            <person name="Li C.-Y."/>
            <person name="Huang L."/>
            <person name="Wang Z.-W."/>
            <person name="Zhao X."/>
            <person name="Zhong W.-Y."/>
            <person name="Peng D.-H."/>
            <person name="Ahmad S."/>
            <person name="Lan S."/>
            <person name="Zhang J.-S."/>
            <person name="Tsai W.-C."/>
            <person name="Van De Peer Y."/>
            <person name="Liu Z.-J."/>
        </authorList>
    </citation>
    <scope>NUCLEOTIDE SEQUENCE</scope>
    <source>
        <strain evidence="2">CP</strain>
        <tissue evidence="2">Leaves</tissue>
    </source>
</reference>
<comment type="caution">
    <text evidence="2">The sequence shown here is derived from an EMBL/GenBank/DDBJ whole genome shotgun (WGS) entry which is preliminary data.</text>
</comment>
<dbReference type="PANTHER" id="PTHR31755">
    <property type="entry name" value="FOLATE RECEPTOR-LIKE"/>
    <property type="match status" value="1"/>
</dbReference>
<dbReference type="InterPro" id="IPR040320">
    <property type="entry name" value="At4g37920-like"/>
</dbReference>
<dbReference type="PANTHER" id="PTHR31755:SF3">
    <property type="entry name" value="EXOCYST COMPLEX COMPONENT SEC6"/>
    <property type="match status" value="1"/>
</dbReference>
<evidence type="ECO:0000313" key="3">
    <source>
        <dbReference type="Proteomes" id="UP001180020"/>
    </source>
</evidence>
<evidence type="ECO:0000313" key="2">
    <source>
        <dbReference type="EMBL" id="KAK1289846.1"/>
    </source>
</evidence>
<feature type="compositionally biased region" description="Polar residues" evidence="1">
    <location>
        <begin position="20"/>
        <end position="33"/>
    </location>
</feature>